<evidence type="ECO:0000313" key="2">
    <source>
        <dbReference type="Proteomes" id="UP000192273"/>
    </source>
</evidence>
<dbReference type="Gene3D" id="3.40.50.1820">
    <property type="entry name" value="alpha/beta hydrolase"/>
    <property type="match status" value="1"/>
</dbReference>
<dbReference type="SUPFAM" id="SSF53474">
    <property type="entry name" value="alpha/beta-Hydrolases"/>
    <property type="match status" value="1"/>
</dbReference>
<dbReference type="InterPro" id="IPR029058">
    <property type="entry name" value="AB_hydrolase_fold"/>
</dbReference>
<dbReference type="Pfam" id="PF05990">
    <property type="entry name" value="DUF900"/>
    <property type="match status" value="1"/>
</dbReference>
<dbReference type="InterPro" id="IPR014586">
    <property type="entry name" value="UCP033909"/>
</dbReference>
<dbReference type="Proteomes" id="UP000192273">
    <property type="component" value="Chromosome"/>
</dbReference>
<protein>
    <submittedName>
        <fullName evidence="1">Esterase</fullName>
    </submittedName>
</protein>
<proteinExistence type="predicted"/>
<dbReference type="PIRSF" id="PIRSF033909">
    <property type="entry name" value="UCP033909"/>
    <property type="match status" value="1"/>
</dbReference>
<evidence type="ECO:0000313" key="1">
    <source>
        <dbReference type="EMBL" id="ARE85352.1"/>
    </source>
</evidence>
<gene>
    <name evidence="1" type="ORF">ROSMUCSMR3_03906</name>
</gene>
<dbReference type="EMBL" id="CP020474">
    <property type="protein sequence ID" value="ARE85352.1"/>
    <property type="molecule type" value="Genomic_DNA"/>
</dbReference>
<dbReference type="KEGG" id="rmm:ROSMUCSMR3_03906"/>
<keyword evidence="2" id="KW-1185">Reference proteome</keyword>
<dbReference type="PANTHER" id="PTHR36513:SF1">
    <property type="entry name" value="TRANSMEMBRANE PROTEIN"/>
    <property type="match status" value="1"/>
</dbReference>
<dbReference type="AlphaFoldDB" id="A0A1V0RUU7"/>
<accession>A0A1V0RUU7</accession>
<dbReference type="InterPro" id="IPR010297">
    <property type="entry name" value="DUF900_hydrolase"/>
</dbReference>
<name>A0A1V0RUU7_9RHOB</name>
<organism evidence="1 2">
    <name type="scientific">Roseovarius mucosus</name>
    <dbReference type="NCBI Taxonomy" id="215743"/>
    <lineage>
        <taxon>Bacteria</taxon>
        <taxon>Pseudomonadati</taxon>
        <taxon>Pseudomonadota</taxon>
        <taxon>Alphaproteobacteria</taxon>
        <taxon>Rhodobacterales</taxon>
        <taxon>Roseobacteraceae</taxon>
        <taxon>Roseovarius</taxon>
    </lineage>
</organism>
<sequence length="398" mass="42919">MCLGNFQPSGGDMGLAHESRVPAPVLVYRRCTLIIGVLMTLILAACSRPPEIIGIDNPALRPAVEAESTRHRIFITSGRAPSEEPGAFLSANRARTLGLASVDVLVPPNHSIGRLKRARRLPPDPRTEFMAVDPVTYAGDAAFVDAINRELESRPADKRTILLFVHGFNNTPTDSLLRLGQFVEDSNFEGVPVLLSWASAARTIRYVHDLNSALIARDMVPEIAEILGQTKAHSVDVFAHSMGSLLTMEGLVERDRSGELGRRKNLNTIVLAAPDIDIDLFRAQLNRLSPEIRRSIFLLISERDAALRVSARLAGGVPRVGAAPLRDLEEFGLTVIDLSDINDSSSGSHSAFAGSPDVVQLIGAGLNSAGRFGEDTSPLIDQILTVSPIRVLRQSPGG</sequence>
<reference evidence="1 2" key="1">
    <citation type="submission" date="2017-03" db="EMBL/GenBank/DDBJ databases">
        <title>Genome Sequence of Roseovarius mucosus strain SMR3 Isolated from a culture of the Diatom Skeletonema marinoi.</title>
        <authorList>
            <person name="Topel M."/>
            <person name="Pinder M."/>
            <person name="Johansson O.N."/>
            <person name="Kourtchenko O."/>
            <person name="Godhe A."/>
            <person name="Clarke A.K."/>
        </authorList>
    </citation>
    <scope>NUCLEOTIDE SEQUENCE [LARGE SCALE GENOMIC DNA]</scope>
    <source>
        <strain evidence="1 2">SMR3</strain>
    </source>
</reference>
<dbReference type="PANTHER" id="PTHR36513">
    <property type="entry name" value="ABC TRANSMEMBRANE TYPE-1 DOMAIN-CONTAINING PROTEIN"/>
    <property type="match status" value="1"/>
</dbReference>